<keyword evidence="5" id="KW-0862">Zinc</keyword>
<dbReference type="GO" id="GO:0071013">
    <property type="term" value="C:catalytic step 2 spliceosome"/>
    <property type="evidence" value="ECO:0007669"/>
    <property type="project" value="TreeGrafter"/>
</dbReference>
<feature type="compositionally biased region" description="Polar residues" evidence="8">
    <location>
        <begin position="427"/>
        <end position="436"/>
    </location>
</feature>
<dbReference type="KEGG" id="egu:105042440"/>
<keyword evidence="10" id="KW-1185">Reference proteome</keyword>
<evidence type="ECO:0000256" key="5">
    <source>
        <dbReference type="ARBA" id="ARBA00022833"/>
    </source>
</evidence>
<evidence type="ECO:0000256" key="6">
    <source>
        <dbReference type="ARBA" id="ARBA00023242"/>
    </source>
</evidence>
<evidence type="ECO:0000256" key="3">
    <source>
        <dbReference type="ARBA" id="ARBA00022723"/>
    </source>
</evidence>
<gene>
    <name evidence="11 12" type="primary">LOC105042440</name>
</gene>
<feature type="compositionally biased region" description="Basic and acidic residues" evidence="8">
    <location>
        <begin position="11"/>
        <end position="22"/>
    </location>
</feature>
<comment type="subcellular location">
    <subcellularLocation>
        <location evidence="1">Nucleus</location>
        <location evidence="1">Nucleoplasm</location>
    </subcellularLocation>
</comment>
<dbReference type="Pfam" id="PF04046">
    <property type="entry name" value="PSP"/>
    <property type="match status" value="1"/>
</dbReference>
<feature type="compositionally biased region" description="Polar residues" evidence="8">
    <location>
        <begin position="497"/>
        <end position="508"/>
    </location>
</feature>
<dbReference type="InterPro" id="IPR001878">
    <property type="entry name" value="Znf_CCHC"/>
</dbReference>
<dbReference type="InterPro" id="IPR006568">
    <property type="entry name" value="PSP_pro-rich"/>
</dbReference>
<feature type="region of interest" description="Disordered" evidence="8">
    <location>
        <begin position="379"/>
        <end position="572"/>
    </location>
</feature>
<evidence type="ECO:0000313" key="10">
    <source>
        <dbReference type="Proteomes" id="UP000504607"/>
    </source>
</evidence>
<dbReference type="OrthoDB" id="8026949at2759"/>
<dbReference type="RefSeq" id="XP_010917960.1">
    <property type="nucleotide sequence ID" value="XM_010919658.2"/>
</dbReference>
<dbReference type="PANTHER" id="PTHR13316">
    <property type="entry name" value="ZINC FINGER, CCHC DOMAIN CONTAINING 8"/>
    <property type="match status" value="1"/>
</dbReference>
<evidence type="ECO:0000256" key="2">
    <source>
        <dbReference type="ARBA" id="ARBA00007497"/>
    </source>
</evidence>
<evidence type="ECO:0000313" key="11">
    <source>
        <dbReference type="RefSeq" id="XP_010917959.1"/>
    </source>
</evidence>
<evidence type="ECO:0000256" key="4">
    <source>
        <dbReference type="ARBA" id="ARBA00022771"/>
    </source>
</evidence>
<dbReference type="GO" id="GO:0003723">
    <property type="term" value="F:RNA binding"/>
    <property type="evidence" value="ECO:0007669"/>
    <property type="project" value="TreeGrafter"/>
</dbReference>
<organism evidence="10 11">
    <name type="scientific">Elaeis guineensis var. tenera</name>
    <name type="common">Oil palm</name>
    <dbReference type="NCBI Taxonomy" id="51953"/>
    <lineage>
        <taxon>Eukaryota</taxon>
        <taxon>Viridiplantae</taxon>
        <taxon>Streptophyta</taxon>
        <taxon>Embryophyta</taxon>
        <taxon>Tracheophyta</taxon>
        <taxon>Spermatophyta</taxon>
        <taxon>Magnoliopsida</taxon>
        <taxon>Liliopsida</taxon>
        <taxon>Arecaceae</taxon>
        <taxon>Arecoideae</taxon>
        <taxon>Cocoseae</taxon>
        <taxon>Elaeidinae</taxon>
        <taxon>Elaeis</taxon>
    </lineage>
</organism>
<feature type="compositionally biased region" description="Polar residues" evidence="8">
    <location>
        <begin position="518"/>
        <end position="539"/>
    </location>
</feature>
<feature type="compositionally biased region" description="Basic and acidic residues" evidence="8">
    <location>
        <begin position="445"/>
        <end position="467"/>
    </location>
</feature>
<accession>A0A6I9QZH7</accession>
<proteinExistence type="inferred from homology"/>
<dbReference type="GO" id="GO:0008270">
    <property type="term" value="F:zinc ion binding"/>
    <property type="evidence" value="ECO:0007669"/>
    <property type="project" value="UniProtKB-KW"/>
</dbReference>
<dbReference type="PROSITE" id="PS50158">
    <property type="entry name" value="ZF_CCHC"/>
    <property type="match status" value="1"/>
</dbReference>
<dbReference type="InterPro" id="IPR052115">
    <property type="entry name" value="NEXT_complex_subunit_ZCCHC8"/>
</dbReference>
<evidence type="ECO:0000259" key="9">
    <source>
        <dbReference type="PROSITE" id="PS50158"/>
    </source>
</evidence>
<name>A0A6I9QZH7_ELAGV</name>
<feature type="region of interest" description="Disordered" evidence="8">
    <location>
        <begin position="291"/>
        <end position="313"/>
    </location>
</feature>
<evidence type="ECO:0000256" key="1">
    <source>
        <dbReference type="ARBA" id="ARBA00004642"/>
    </source>
</evidence>
<dbReference type="AlphaFoldDB" id="A0A6I9QZH7"/>
<dbReference type="Proteomes" id="UP000504607">
    <property type="component" value="Chromosome 3"/>
</dbReference>
<dbReference type="GO" id="GO:0005654">
    <property type="term" value="C:nucleoplasm"/>
    <property type="evidence" value="ECO:0007669"/>
    <property type="project" value="UniProtKB-SubCell"/>
</dbReference>
<evidence type="ECO:0000256" key="8">
    <source>
        <dbReference type="SAM" id="MobiDB-lite"/>
    </source>
</evidence>
<reference evidence="11 12" key="1">
    <citation type="submission" date="2025-04" db="UniProtKB">
        <authorList>
            <consortium name="RefSeq"/>
        </authorList>
    </citation>
    <scope>IDENTIFICATION</scope>
</reference>
<feature type="compositionally biased region" description="Basic and acidic residues" evidence="8">
    <location>
        <begin position="389"/>
        <end position="403"/>
    </location>
</feature>
<keyword evidence="4 7" id="KW-0863">Zinc-finger</keyword>
<protein>
    <submittedName>
        <fullName evidence="11 12">Uncharacterized protein LOC105042440</fullName>
    </submittedName>
</protein>
<comment type="similarity">
    <text evidence="2">Belongs to the ZCCHC8 family.</text>
</comment>
<keyword evidence="6" id="KW-0539">Nucleus</keyword>
<dbReference type="PANTHER" id="PTHR13316:SF0">
    <property type="entry name" value="ZINC FINGER CCHC DOMAIN-CONTAINING PROTEIN 8"/>
    <property type="match status" value="1"/>
</dbReference>
<dbReference type="RefSeq" id="XP_010917959.1">
    <property type="nucleotide sequence ID" value="XM_010919657.1"/>
</dbReference>
<feature type="domain" description="CCHC-type" evidence="9">
    <location>
        <begin position="266"/>
        <end position="282"/>
    </location>
</feature>
<keyword evidence="3" id="KW-0479">Metal-binding</keyword>
<evidence type="ECO:0000313" key="12">
    <source>
        <dbReference type="RefSeq" id="XP_010917960.1"/>
    </source>
</evidence>
<dbReference type="SMART" id="SM00581">
    <property type="entry name" value="PSP"/>
    <property type="match status" value="1"/>
</dbReference>
<feature type="region of interest" description="Disordered" evidence="8">
    <location>
        <begin position="1"/>
        <end position="22"/>
    </location>
</feature>
<evidence type="ECO:0000256" key="7">
    <source>
        <dbReference type="PROSITE-ProRule" id="PRU00047"/>
    </source>
</evidence>
<sequence length="572" mass="64633">MGSDDFIDLDANNHEGKDSDPHRVDFRLRETDCLASKPQMKEDVPCSTNIETLEGNSGEKDGQHVQDMDLEDDLVPFTSTKGDLVRNEPIRESTRLAATAVTVEKLNEVEPDEENSCAVPLNDIKSNNLLIDESSLTGVKRARMTYVDKQPSVHVIYRSLTRESKRKLMELLQHWSEWEAQRQSSSSVSPEEALEYGAETYFPALHVGSQISTTVSFWLDNQARKADVKEMDGDLVPLYNREYTLGSTSVDGSNNCKGTDTLEASRCFNCGSYSHSLKECPKPRDNAAISNARKQHNSKRNPAAGTRGQSRYYQKAPGKFDDLRAGVLGPETRECLGIGEYDPPPWLHRMREMGYPPGYLDVIEDEDQPSGITIYADEKIQEDYEDGELPERGEPEPPERKMTVEFPGINAPIPENADYRRWATPPTGYSGSMSFKSRSHTRSSRLSESHRGHYHDQRWSTDQRDDGPPGSKHGLPSSMAGYSPRYSPYDQNPIPRSPSQGRSISESGWWSPLPFESSPAQSPHSQHAYSAQQSPQYHSSRLEHRKQESTFGMSPDMSQGRDRHDRRRHHRR</sequence>
<dbReference type="GeneID" id="105042440"/>